<gene>
    <name evidence="2" type="ORF">OM075_09125</name>
</gene>
<dbReference type="AlphaFoldDB" id="A0AAE3SEM0"/>
<dbReference type="RefSeq" id="WP_301190192.1">
    <property type="nucleotide sequence ID" value="NZ_JAPDPJ010000016.1"/>
</dbReference>
<organism evidence="2 3">
    <name type="scientific">Plebeiibacterium sediminum</name>
    <dbReference type="NCBI Taxonomy" id="2992112"/>
    <lineage>
        <taxon>Bacteria</taxon>
        <taxon>Pseudomonadati</taxon>
        <taxon>Bacteroidota</taxon>
        <taxon>Bacteroidia</taxon>
        <taxon>Marinilabiliales</taxon>
        <taxon>Marinilabiliaceae</taxon>
        <taxon>Plebeiibacterium</taxon>
    </lineage>
</organism>
<name>A0AAE3SEM0_9BACT</name>
<proteinExistence type="predicted"/>
<dbReference type="Proteomes" id="UP001209229">
    <property type="component" value="Unassembled WGS sequence"/>
</dbReference>
<accession>A0AAE3SEM0</accession>
<protein>
    <submittedName>
        <fullName evidence="2">Uncharacterized protein</fullName>
    </submittedName>
</protein>
<evidence type="ECO:0000313" key="2">
    <source>
        <dbReference type="EMBL" id="MCW3786628.1"/>
    </source>
</evidence>
<evidence type="ECO:0000313" key="3">
    <source>
        <dbReference type="Proteomes" id="UP001209229"/>
    </source>
</evidence>
<keyword evidence="1" id="KW-0732">Signal</keyword>
<reference evidence="2" key="1">
    <citation type="submission" date="2022-10" db="EMBL/GenBank/DDBJ databases">
        <authorList>
            <person name="Yu W.X."/>
        </authorList>
    </citation>
    <scope>NUCLEOTIDE SEQUENCE</scope>
    <source>
        <strain evidence="2">AAT</strain>
    </source>
</reference>
<sequence>MKKKFTFVIMFMIATFSLMSQESTKTEVSAGVDFYNRYVWRGLLFTDAPSIQPYITASKGGFSATLWGSYATSKNYAEIDLFLSYTAGNYTIGLSDYYTEDETDLTMNDYTDFEQGETPHLIETYISYQLPVEKFPLTITGSTFVYGADLDANGDQNFSSYFELMYPFTAGDYDLSITMGGTVDEGYYGDKAGIVNLSLGASRSIKITESFSIPLNTAFIVNPLAKDLFFVVGISL</sequence>
<feature type="chain" id="PRO_5042045656" evidence="1">
    <location>
        <begin position="21"/>
        <end position="236"/>
    </location>
</feature>
<comment type="caution">
    <text evidence="2">The sequence shown here is derived from an EMBL/GenBank/DDBJ whole genome shotgun (WGS) entry which is preliminary data.</text>
</comment>
<feature type="signal peptide" evidence="1">
    <location>
        <begin position="1"/>
        <end position="20"/>
    </location>
</feature>
<dbReference type="EMBL" id="JAPDPJ010000016">
    <property type="protein sequence ID" value="MCW3786628.1"/>
    <property type="molecule type" value="Genomic_DNA"/>
</dbReference>
<evidence type="ECO:0000256" key="1">
    <source>
        <dbReference type="SAM" id="SignalP"/>
    </source>
</evidence>
<keyword evidence="3" id="KW-1185">Reference proteome</keyword>